<proteinExistence type="predicted"/>
<dbReference type="EMBL" id="MLJW01006654">
    <property type="protein sequence ID" value="OIQ66369.1"/>
    <property type="molecule type" value="Genomic_DNA"/>
</dbReference>
<protein>
    <submittedName>
        <fullName evidence="1">Uncharacterized protein</fullName>
    </submittedName>
</protein>
<organism evidence="1">
    <name type="scientific">mine drainage metagenome</name>
    <dbReference type="NCBI Taxonomy" id="410659"/>
    <lineage>
        <taxon>unclassified sequences</taxon>
        <taxon>metagenomes</taxon>
        <taxon>ecological metagenomes</taxon>
    </lineage>
</organism>
<name>A0A1J5P489_9ZZZZ</name>
<reference evidence="1" key="1">
    <citation type="submission" date="2016-10" db="EMBL/GenBank/DDBJ databases">
        <title>Sequence of Gallionella enrichment culture.</title>
        <authorList>
            <person name="Poehlein A."/>
            <person name="Muehling M."/>
            <person name="Daniel R."/>
        </authorList>
    </citation>
    <scope>NUCLEOTIDE SEQUENCE</scope>
</reference>
<sequence>MHFCRSRGQRVERFAHLFVENRDVSFDVVLTRLLLRLLLPLRGLEAARSDRVLLEDL</sequence>
<gene>
    <name evidence="1" type="ORF">GALL_520620</name>
</gene>
<comment type="caution">
    <text evidence="1">The sequence shown here is derived from an EMBL/GenBank/DDBJ whole genome shotgun (WGS) entry which is preliminary data.</text>
</comment>
<dbReference type="AlphaFoldDB" id="A0A1J5P489"/>
<accession>A0A1J5P489</accession>
<evidence type="ECO:0000313" key="1">
    <source>
        <dbReference type="EMBL" id="OIQ66369.1"/>
    </source>
</evidence>